<evidence type="ECO:0000256" key="6">
    <source>
        <dbReference type="ARBA" id="ARBA00023125"/>
    </source>
</evidence>
<dbReference type="SUPFAM" id="SSF101941">
    <property type="entry name" value="NAC domain"/>
    <property type="match status" value="1"/>
</dbReference>
<evidence type="ECO:0000259" key="12">
    <source>
        <dbReference type="PROSITE" id="PS51005"/>
    </source>
</evidence>
<dbReference type="EMBL" id="JAWXYG010000018">
    <property type="protein sequence ID" value="KAK4253036.1"/>
    <property type="molecule type" value="Genomic_DNA"/>
</dbReference>
<evidence type="ECO:0000313" key="14">
    <source>
        <dbReference type="Proteomes" id="UP001293593"/>
    </source>
</evidence>
<dbReference type="GO" id="GO:0005634">
    <property type="term" value="C:nucleus"/>
    <property type="evidence" value="ECO:0007669"/>
    <property type="project" value="UniProtKB-SubCell"/>
</dbReference>
<keyword evidence="3 11" id="KW-0812">Transmembrane</keyword>
<keyword evidence="4 11" id="KW-1133">Transmembrane helix</keyword>
<proteinExistence type="predicted"/>
<dbReference type="Gene3D" id="2.170.150.80">
    <property type="entry name" value="NAC domain"/>
    <property type="match status" value="1"/>
</dbReference>
<protein>
    <recommendedName>
        <fullName evidence="12">NAC domain-containing protein</fullName>
    </recommendedName>
</protein>
<keyword evidence="10" id="KW-0539">Nucleus</keyword>
<evidence type="ECO:0000256" key="10">
    <source>
        <dbReference type="ARBA" id="ARBA00023242"/>
    </source>
</evidence>
<evidence type="ECO:0000256" key="2">
    <source>
        <dbReference type="ARBA" id="ARBA00004167"/>
    </source>
</evidence>
<evidence type="ECO:0000313" key="13">
    <source>
        <dbReference type="EMBL" id="KAK4253036.1"/>
    </source>
</evidence>
<dbReference type="InterPro" id="IPR036093">
    <property type="entry name" value="NAC_dom_sf"/>
</dbReference>
<dbReference type="FunFam" id="2.170.150.80:FF:000006">
    <property type="entry name" value="NAC domain-containing protein 100-like"/>
    <property type="match status" value="1"/>
</dbReference>
<dbReference type="PANTHER" id="PTHR31744">
    <property type="entry name" value="PROTEIN CUP-SHAPED COTYLEDON 2-RELATED"/>
    <property type="match status" value="1"/>
</dbReference>
<keyword evidence="9" id="KW-0804">Transcription</keyword>
<sequence>MGLESDSECFSKMMTSMPGFRFHPTDEELVMYYLKRKMSGKKLKLDVIRETDVCKWDPEELPAQSGLKTGDRQWFYFSPRDRRYPNAARSSRATRHGYWKATGKDRNVTYNSRTVGVKKTLVFYKGRAPNGERTDWVMHEYTLDEQELQRCQGIKDYFALYKLYKKSGPGPKNGEQYGAPFNEEEWADDDFVDCNVKSADCEFPTQQHDVVPCFDSSNVNGPAQPLLDDEIEEFMKKLMDDESLLEQQNVNNNSALPLICEEMQNGMVDQFFRELMFPEPLEVSHSSGVQKCGVGPSSDFPQSAISYLQMSEAPEVTSTPNTKGAETGLCVDDFLELDDLIGPELALPNIDKPVENLQFEDGLSEFDPYLDPQIFLLDMEPVSHPYMNTMDGATVDQNYELLSNQENPNQIGEVVMHAQRNILHSAEHINVSTSLPTSGIYIESASFPTESNGTQQSTVGGVAASKLSSSLWNFVESIPTTPASASENALVNRAFEQLSGFNGLNIGVKDTSVAAGNDTATMKRAGKKGVIFLFFPVLVALCAFLWVSLGTFRLLGVPNL</sequence>
<gene>
    <name evidence="13" type="ORF">QN277_010871</name>
</gene>
<evidence type="ECO:0000256" key="11">
    <source>
        <dbReference type="SAM" id="Phobius"/>
    </source>
</evidence>
<feature type="transmembrane region" description="Helical" evidence="11">
    <location>
        <begin position="530"/>
        <end position="555"/>
    </location>
</feature>
<dbReference type="InterPro" id="IPR003441">
    <property type="entry name" value="NAC-dom"/>
</dbReference>
<evidence type="ECO:0000256" key="8">
    <source>
        <dbReference type="ARBA" id="ARBA00023159"/>
    </source>
</evidence>
<evidence type="ECO:0000256" key="7">
    <source>
        <dbReference type="ARBA" id="ARBA00023136"/>
    </source>
</evidence>
<keyword evidence="6" id="KW-0238">DNA-binding</keyword>
<dbReference type="PANTHER" id="PTHR31744:SF216">
    <property type="entry name" value="NAC TRANSCRIPTION FACTOR"/>
    <property type="match status" value="1"/>
</dbReference>
<dbReference type="GO" id="GO:0006355">
    <property type="term" value="P:regulation of DNA-templated transcription"/>
    <property type="evidence" value="ECO:0007669"/>
    <property type="project" value="InterPro"/>
</dbReference>
<evidence type="ECO:0000256" key="4">
    <source>
        <dbReference type="ARBA" id="ARBA00022989"/>
    </source>
</evidence>
<reference evidence="13" key="1">
    <citation type="submission" date="2023-10" db="EMBL/GenBank/DDBJ databases">
        <title>Chromosome-level genome of the transformable northern wattle, Acacia crassicarpa.</title>
        <authorList>
            <person name="Massaro I."/>
            <person name="Sinha N.R."/>
            <person name="Poethig S."/>
            <person name="Leichty A.R."/>
        </authorList>
    </citation>
    <scope>NUCLEOTIDE SEQUENCE</scope>
    <source>
        <strain evidence="13">Acra3RX</strain>
        <tissue evidence="13">Leaf</tissue>
    </source>
</reference>
<keyword evidence="8" id="KW-0010">Activator</keyword>
<organism evidence="13 14">
    <name type="scientific">Acacia crassicarpa</name>
    <name type="common">northern wattle</name>
    <dbReference type="NCBI Taxonomy" id="499986"/>
    <lineage>
        <taxon>Eukaryota</taxon>
        <taxon>Viridiplantae</taxon>
        <taxon>Streptophyta</taxon>
        <taxon>Embryophyta</taxon>
        <taxon>Tracheophyta</taxon>
        <taxon>Spermatophyta</taxon>
        <taxon>Magnoliopsida</taxon>
        <taxon>eudicotyledons</taxon>
        <taxon>Gunneridae</taxon>
        <taxon>Pentapetalae</taxon>
        <taxon>rosids</taxon>
        <taxon>fabids</taxon>
        <taxon>Fabales</taxon>
        <taxon>Fabaceae</taxon>
        <taxon>Caesalpinioideae</taxon>
        <taxon>mimosoid clade</taxon>
        <taxon>Acacieae</taxon>
        <taxon>Acacia</taxon>
    </lineage>
</organism>
<dbReference type="PROSITE" id="PS51005">
    <property type="entry name" value="NAC"/>
    <property type="match status" value="1"/>
</dbReference>
<accession>A0AAE1IMS4</accession>
<evidence type="ECO:0000256" key="3">
    <source>
        <dbReference type="ARBA" id="ARBA00022692"/>
    </source>
</evidence>
<dbReference type="GO" id="GO:0000976">
    <property type="term" value="F:transcription cis-regulatory region binding"/>
    <property type="evidence" value="ECO:0007669"/>
    <property type="project" value="UniProtKB-ARBA"/>
</dbReference>
<keyword evidence="5" id="KW-0805">Transcription regulation</keyword>
<keyword evidence="14" id="KW-1185">Reference proteome</keyword>
<keyword evidence="7 11" id="KW-0472">Membrane</keyword>
<feature type="domain" description="NAC" evidence="12">
    <location>
        <begin position="16"/>
        <end position="166"/>
    </location>
</feature>
<comment type="caution">
    <text evidence="13">The sequence shown here is derived from an EMBL/GenBank/DDBJ whole genome shotgun (WGS) entry which is preliminary data.</text>
</comment>
<dbReference type="Proteomes" id="UP001293593">
    <property type="component" value="Unassembled WGS sequence"/>
</dbReference>
<evidence type="ECO:0000256" key="1">
    <source>
        <dbReference type="ARBA" id="ARBA00004123"/>
    </source>
</evidence>
<dbReference type="AlphaFoldDB" id="A0AAE1IMS4"/>
<comment type="subcellular location">
    <subcellularLocation>
        <location evidence="2">Membrane</location>
        <topology evidence="2">Single-pass membrane protein</topology>
    </subcellularLocation>
    <subcellularLocation>
        <location evidence="1">Nucleus</location>
    </subcellularLocation>
</comment>
<dbReference type="GO" id="GO:0016020">
    <property type="term" value="C:membrane"/>
    <property type="evidence" value="ECO:0007669"/>
    <property type="project" value="UniProtKB-SubCell"/>
</dbReference>
<evidence type="ECO:0000256" key="9">
    <source>
        <dbReference type="ARBA" id="ARBA00023163"/>
    </source>
</evidence>
<evidence type="ECO:0000256" key="5">
    <source>
        <dbReference type="ARBA" id="ARBA00023015"/>
    </source>
</evidence>
<name>A0AAE1IMS4_9FABA</name>
<dbReference type="Pfam" id="PF02365">
    <property type="entry name" value="NAM"/>
    <property type="match status" value="1"/>
</dbReference>